<name>A0A486VED5_KLEPN</name>
<proteinExistence type="predicted"/>
<gene>
    <name evidence="1" type="ORF">SAMEA4873557_05095</name>
</gene>
<dbReference type="AlphaFoldDB" id="A0A486VED5"/>
<sequence>MGSYFLPRVGVPNNDDRVIGFQNNRTNRFAVRRTNIFIHRKNPRFSFCSHVHTHLKLIGHVL</sequence>
<evidence type="ECO:0000313" key="1">
    <source>
        <dbReference type="EMBL" id="VGM48676.1"/>
    </source>
</evidence>
<reference evidence="1" key="1">
    <citation type="submission" date="2019-03" db="EMBL/GenBank/DDBJ databases">
        <authorList>
            <consortium name="Pathogen Informatics"/>
        </authorList>
    </citation>
    <scope>NUCLEOTIDE SEQUENCE</scope>
    <source>
        <strain evidence="1">5012STDY7626356</strain>
    </source>
</reference>
<dbReference type="EMBL" id="CAAHDE010000028">
    <property type="protein sequence ID" value="VGM48676.1"/>
    <property type="molecule type" value="Genomic_DNA"/>
</dbReference>
<organism evidence="1">
    <name type="scientific">Klebsiella pneumoniae</name>
    <dbReference type="NCBI Taxonomy" id="573"/>
    <lineage>
        <taxon>Bacteria</taxon>
        <taxon>Pseudomonadati</taxon>
        <taxon>Pseudomonadota</taxon>
        <taxon>Gammaproteobacteria</taxon>
        <taxon>Enterobacterales</taxon>
        <taxon>Enterobacteriaceae</taxon>
        <taxon>Klebsiella/Raoultella group</taxon>
        <taxon>Klebsiella</taxon>
        <taxon>Klebsiella pneumoniae complex</taxon>
    </lineage>
</organism>
<protein>
    <submittedName>
        <fullName evidence="1">Uncharacterized protein</fullName>
    </submittedName>
</protein>
<accession>A0A486VED5</accession>